<gene>
    <name evidence="1" type="ORF">PHMEG_00020907</name>
</gene>
<name>A0A225VN75_9STRA</name>
<organism evidence="1 2">
    <name type="scientific">Phytophthora megakarya</name>
    <dbReference type="NCBI Taxonomy" id="4795"/>
    <lineage>
        <taxon>Eukaryota</taxon>
        <taxon>Sar</taxon>
        <taxon>Stramenopiles</taxon>
        <taxon>Oomycota</taxon>
        <taxon>Peronosporomycetes</taxon>
        <taxon>Peronosporales</taxon>
        <taxon>Peronosporaceae</taxon>
        <taxon>Phytophthora</taxon>
    </lineage>
</organism>
<dbReference type="Proteomes" id="UP000198211">
    <property type="component" value="Unassembled WGS sequence"/>
</dbReference>
<sequence length="142" mass="16977">MPPKLAWNQRAELWAEYDFVKYRRDNFWCSTVFSVWTRCCTICLKDHEMAERHDDSSVWEMREYIQHMDENEVPPRMLWSNMLRAPEVPPPFADSRFEFRSSATSVTMAAGIEKLIYYNTIISHLESVPGRHGPIDNIWFWK</sequence>
<comment type="caution">
    <text evidence="1">The sequence shown here is derived from an EMBL/GenBank/DDBJ whole genome shotgun (WGS) entry which is preliminary data.</text>
</comment>
<reference evidence="2" key="1">
    <citation type="submission" date="2017-03" db="EMBL/GenBank/DDBJ databases">
        <title>Phytopthora megakarya and P. palmivora, two closely related causual agents of cacao black pod achieved similar genome size and gene model numbers by different mechanisms.</title>
        <authorList>
            <person name="Ali S."/>
            <person name="Shao J."/>
            <person name="Larry D.J."/>
            <person name="Kronmiller B."/>
            <person name="Shen D."/>
            <person name="Strem M.D."/>
            <person name="Melnick R.L."/>
            <person name="Guiltinan M.J."/>
            <person name="Tyler B.M."/>
            <person name="Meinhardt L.W."/>
            <person name="Bailey B.A."/>
        </authorList>
    </citation>
    <scope>NUCLEOTIDE SEQUENCE [LARGE SCALE GENOMIC DNA]</scope>
    <source>
        <strain evidence="2">zdho120</strain>
    </source>
</reference>
<protein>
    <submittedName>
        <fullName evidence="1">Uncharacterized protein</fullName>
    </submittedName>
</protein>
<evidence type="ECO:0000313" key="2">
    <source>
        <dbReference type="Proteomes" id="UP000198211"/>
    </source>
</evidence>
<dbReference type="EMBL" id="NBNE01003817">
    <property type="protein sequence ID" value="OWZ06792.1"/>
    <property type="molecule type" value="Genomic_DNA"/>
</dbReference>
<keyword evidence="2" id="KW-1185">Reference proteome</keyword>
<accession>A0A225VN75</accession>
<evidence type="ECO:0000313" key="1">
    <source>
        <dbReference type="EMBL" id="OWZ06792.1"/>
    </source>
</evidence>
<dbReference type="OrthoDB" id="122414at2759"/>
<dbReference type="AlphaFoldDB" id="A0A225VN75"/>
<proteinExistence type="predicted"/>